<evidence type="ECO:0008006" key="10">
    <source>
        <dbReference type="Google" id="ProtNLM"/>
    </source>
</evidence>
<reference evidence="9" key="1">
    <citation type="submission" date="2011-04" db="EMBL/GenBank/DDBJ databases">
        <title>Evolution of plant cell wall degrading machinery underlies the functional diversity of forest fungi.</title>
        <authorList>
            <consortium name="US DOE Joint Genome Institute (JGI-PGF)"/>
            <person name="Eastwood D.C."/>
            <person name="Floudas D."/>
            <person name="Binder M."/>
            <person name="Majcherczyk A."/>
            <person name="Schneider P."/>
            <person name="Aerts A."/>
            <person name="Asiegbu F.O."/>
            <person name="Baker S.E."/>
            <person name="Barry K."/>
            <person name="Bendiksby M."/>
            <person name="Blumentritt M."/>
            <person name="Coutinho P.M."/>
            <person name="Cullen D."/>
            <person name="Cullen D."/>
            <person name="Gathman A."/>
            <person name="Goodell B."/>
            <person name="Henrissat B."/>
            <person name="Ihrmark K."/>
            <person name="Kauserud H."/>
            <person name="Kohler A."/>
            <person name="LaButti K."/>
            <person name="Lapidus A."/>
            <person name="Lavin J.L."/>
            <person name="Lee Y.-H."/>
            <person name="Lindquist E."/>
            <person name="Lilly W."/>
            <person name="Lucas S."/>
            <person name="Morin E."/>
            <person name="Murat C."/>
            <person name="Oguiza J.A."/>
            <person name="Park J."/>
            <person name="Pisabarro A.G."/>
            <person name="Riley R."/>
            <person name="Rosling A."/>
            <person name="Salamov A."/>
            <person name="Schmidt O."/>
            <person name="Schmutz J."/>
            <person name="Skrede I."/>
            <person name="Stenlid J."/>
            <person name="Wiebenga A."/>
            <person name="Xie X."/>
            <person name="Kues U."/>
            <person name="Hibbett D.S."/>
            <person name="Hoffmeister D."/>
            <person name="Hogberg N."/>
            <person name="Martin F."/>
            <person name="Grigoriev I.V."/>
            <person name="Watkinson S.C."/>
        </authorList>
    </citation>
    <scope>NUCLEOTIDE SEQUENCE</scope>
    <source>
        <strain evidence="9">S7.9</strain>
    </source>
</reference>
<keyword evidence="3 7" id="KW-0813">Transport</keyword>
<dbReference type="KEGG" id="sla:SERLADRAFT_462423"/>
<evidence type="ECO:0000256" key="6">
    <source>
        <dbReference type="ARBA" id="ARBA00023136"/>
    </source>
</evidence>
<dbReference type="AlphaFoldDB" id="F8NNG5"/>
<name>F8NNG5_SERL9</name>
<dbReference type="GO" id="GO:0005774">
    <property type="term" value="C:vacuolar membrane"/>
    <property type="evidence" value="ECO:0007669"/>
    <property type="project" value="TreeGrafter"/>
</dbReference>
<comment type="subcellular location">
    <subcellularLocation>
        <location evidence="1 7">Membrane</location>
        <topology evidence="1 7">Peripheral membrane protein</topology>
    </subcellularLocation>
</comment>
<dbReference type="HOGENOM" id="CLU_046329_0_2_1"/>
<keyword evidence="4 7" id="KW-0931">ER-Golgi transport</keyword>
<evidence type="ECO:0000256" key="2">
    <source>
        <dbReference type="ARBA" id="ARBA00010050"/>
    </source>
</evidence>
<dbReference type="GO" id="GO:0019905">
    <property type="term" value="F:syntaxin binding"/>
    <property type="evidence" value="ECO:0007669"/>
    <property type="project" value="TreeGrafter"/>
</dbReference>
<keyword evidence="6 7" id="KW-0472">Membrane</keyword>
<evidence type="ECO:0000313" key="9">
    <source>
        <dbReference type="EMBL" id="EGO28022.1"/>
    </source>
</evidence>
<evidence type="ECO:0000256" key="4">
    <source>
        <dbReference type="ARBA" id="ARBA00022892"/>
    </source>
</evidence>
<dbReference type="GO" id="GO:0031201">
    <property type="term" value="C:SNARE complex"/>
    <property type="evidence" value="ECO:0007669"/>
    <property type="project" value="TreeGrafter"/>
</dbReference>
<comment type="function">
    <text evidence="7">Required for vesicular transport between the endoplasmic reticulum and the Golgi apparatus.</text>
</comment>
<dbReference type="RefSeq" id="XP_007316113.1">
    <property type="nucleotide sequence ID" value="XM_007316051.1"/>
</dbReference>
<feature type="compositionally biased region" description="Low complexity" evidence="8">
    <location>
        <begin position="17"/>
        <end position="28"/>
    </location>
</feature>
<evidence type="ECO:0000256" key="1">
    <source>
        <dbReference type="ARBA" id="ARBA00004170"/>
    </source>
</evidence>
<dbReference type="GeneID" id="18818370"/>
<accession>F8NNG5</accession>
<dbReference type="OrthoDB" id="9984275at2759"/>
<evidence type="ECO:0000256" key="3">
    <source>
        <dbReference type="ARBA" id="ARBA00022448"/>
    </source>
</evidence>
<protein>
    <recommendedName>
        <fullName evidence="10">Vesicular-fusion protein SEC17</fullName>
    </recommendedName>
</protein>
<dbReference type="GO" id="GO:0005483">
    <property type="term" value="F:soluble NSF attachment protein activity"/>
    <property type="evidence" value="ECO:0007669"/>
    <property type="project" value="TreeGrafter"/>
</dbReference>
<organism>
    <name type="scientific">Serpula lacrymans var. lacrymans (strain S7.9)</name>
    <name type="common">Dry rot fungus</name>
    <dbReference type="NCBI Taxonomy" id="578457"/>
    <lineage>
        <taxon>Eukaryota</taxon>
        <taxon>Fungi</taxon>
        <taxon>Dikarya</taxon>
        <taxon>Basidiomycota</taxon>
        <taxon>Agaricomycotina</taxon>
        <taxon>Agaricomycetes</taxon>
        <taxon>Agaricomycetidae</taxon>
        <taxon>Boletales</taxon>
        <taxon>Coniophorineae</taxon>
        <taxon>Serpulaceae</taxon>
        <taxon>Serpula</taxon>
    </lineage>
</organism>
<dbReference type="PRINTS" id="PR00448">
    <property type="entry name" value="NSFATTACHMNT"/>
</dbReference>
<dbReference type="PANTHER" id="PTHR13768">
    <property type="entry name" value="SOLUBLE NSF ATTACHMENT PROTEIN SNAP"/>
    <property type="match status" value="1"/>
</dbReference>
<evidence type="ECO:0000256" key="8">
    <source>
        <dbReference type="SAM" id="MobiDB-lite"/>
    </source>
</evidence>
<evidence type="ECO:0000256" key="7">
    <source>
        <dbReference type="RuleBase" id="RU367013"/>
    </source>
</evidence>
<dbReference type="GO" id="GO:0006886">
    <property type="term" value="P:intracellular protein transport"/>
    <property type="evidence" value="ECO:0007669"/>
    <property type="project" value="UniProtKB-UniRule"/>
</dbReference>
<sequence length="289" mass="32351">MPTKSPAETLLEKANKKASSSAGWFSSSSSKFEEAGDLFQQAANSFKIDKLFREAGDAFSREAECREKCKEANEASNAWWNAAKAYKRGYPDLAIQALTQTITLLTQSGRFRQAADREKEVAQIYRQELSDIRKACESLVRAGDWYAQEDATATANACFKDAADIHAELEEYPQAIARYEQVADHSLTSALTKYSVKEYWLRASLCALAMKDTITAKRNMTKYSSQDTTFSSTREAKFIKGLIDAIESGDHEMFTGTVVEFDQVVKLDNWKTAILLKIKRGIQDEPGIL</sequence>
<comment type="similarity">
    <text evidence="2 7">Belongs to the SNAP family.</text>
</comment>
<gene>
    <name evidence="9" type="ORF">SERLADRAFT_462423</name>
</gene>
<keyword evidence="5 7" id="KW-0653">Protein transport</keyword>
<dbReference type="EMBL" id="GL945431">
    <property type="protein sequence ID" value="EGO28022.1"/>
    <property type="molecule type" value="Genomic_DNA"/>
</dbReference>
<dbReference type="FunFam" id="1.25.40.10:FF:000049">
    <property type="entry name" value="Alpha-soluble NSF attachment protein-like"/>
    <property type="match status" value="1"/>
</dbReference>
<dbReference type="GO" id="GO:0035494">
    <property type="term" value="P:SNARE complex disassembly"/>
    <property type="evidence" value="ECO:0007669"/>
    <property type="project" value="TreeGrafter"/>
</dbReference>
<dbReference type="Gene3D" id="1.25.40.10">
    <property type="entry name" value="Tetratricopeptide repeat domain"/>
    <property type="match status" value="1"/>
</dbReference>
<dbReference type="InterPro" id="IPR000744">
    <property type="entry name" value="NSF_attach"/>
</dbReference>
<evidence type="ECO:0000256" key="5">
    <source>
        <dbReference type="ARBA" id="ARBA00022927"/>
    </source>
</evidence>
<dbReference type="CDD" id="cd15832">
    <property type="entry name" value="SNAP"/>
    <property type="match status" value="1"/>
</dbReference>
<proteinExistence type="inferred from homology"/>
<dbReference type="SUPFAM" id="SSF48452">
    <property type="entry name" value="TPR-like"/>
    <property type="match status" value="1"/>
</dbReference>
<dbReference type="Proteomes" id="UP000008064">
    <property type="component" value="Unassembled WGS sequence"/>
</dbReference>
<dbReference type="Pfam" id="PF14938">
    <property type="entry name" value="SNAP"/>
    <property type="match status" value="1"/>
</dbReference>
<feature type="region of interest" description="Disordered" evidence="8">
    <location>
        <begin position="1"/>
        <end position="28"/>
    </location>
</feature>
<dbReference type="InterPro" id="IPR011990">
    <property type="entry name" value="TPR-like_helical_dom_sf"/>
</dbReference>
<dbReference type="PANTHER" id="PTHR13768:SF8">
    <property type="entry name" value="ALPHA-SOLUBLE NSF ATTACHMENT PROTEIN"/>
    <property type="match status" value="1"/>
</dbReference>